<protein>
    <submittedName>
        <fullName evidence="1">Uncharacterized protein MANES_01G028800</fullName>
    </submittedName>
</protein>
<organism evidence="1">
    <name type="scientific">Rhizophora mucronata</name>
    <name type="common">Asiatic mangrove</name>
    <dbReference type="NCBI Taxonomy" id="61149"/>
    <lineage>
        <taxon>Eukaryota</taxon>
        <taxon>Viridiplantae</taxon>
        <taxon>Streptophyta</taxon>
        <taxon>Embryophyta</taxon>
        <taxon>Tracheophyta</taxon>
        <taxon>Spermatophyta</taxon>
        <taxon>Magnoliopsida</taxon>
        <taxon>eudicotyledons</taxon>
        <taxon>Gunneridae</taxon>
        <taxon>Pentapetalae</taxon>
        <taxon>rosids</taxon>
        <taxon>fabids</taxon>
        <taxon>Malpighiales</taxon>
        <taxon>Rhizophoraceae</taxon>
        <taxon>Rhizophora</taxon>
    </lineage>
</organism>
<sequence>MLDSAAYTTIGQLNPFLNKGTTFSFIYHCPLNSNLFTKFIQNDSNPLSMLRIQDVVNQSGFARTQIASDDGDPNHCVVTSRKL</sequence>
<evidence type="ECO:0000313" key="1">
    <source>
        <dbReference type="EMBL" id="MBX16315.1"/>
    </source>
</evidence>
<dbReference type="EMBL" id="GGEC01035831">
    <property type="protein sequence ID" value="MBX16315.1"/>
    <property type="molecule type" value="Transcribed_RNA"/>
</dbReference>
<proteinExistence type="predicted"/>
<dbReference type="AlphaFoldDB" id="A0A2P2LEC8"/>
<reference evidence="1" key="1">
    <citation type="submission" date="2018-02" db="EMBL/GenBank/DDBJ databases">
        <title>Rhizophora mucronata_Transcriptome.</title>
        <authorList>
            <person name="Meera S.P."/>
            <person name="Sreeshan A."/>
            <person name="Augustine A."/>
        </authorList>
    </citation>
    <scope>NUCLEOTIDE SEQUENCE</scope>
    <source>
        <tissue evidence="1">Leaf</tissue>
    </source>
</reference>
<accession>A0A2P2LEC8</accession>
<name>A0A2P2LEC8_RHIMU</name>